<gene>
    <name evidence="3" type="ORF">SAMN05443529_11628</name>
</gene>
<reference evidence="4" key="1">
    <citation type="submission" date="2016-10" db="EMBL/GenBank/DDBJ databases">
        <authorList>
            <person name="Varghese N."/>
            <person name="Submissions S."/>
        </authorList>
    </citation>
    <scope>NUCLEOTIDE SEQUENCE [LARGE SCALE GENOMIC DNA]</scope>
    <source>
        <strain evidence="4">DSM 8344</strain>
    </source>
</reference>
<feature type="active site" description="Acyl-thioester intermediate" evidence="2">
    <location>
        <position position="203"/>
    </location>
</feature>
<protein>
    <submittedName>
        <fullName evidence="3">LPXTG-site transpeptidase (Sortase) family protein</fullName>
    </submittedName>
</protein>
<dbReference type="InterPro" id="IPR023365">
    <property type="entry name" value="Sortase_dom-sf"/>
</dbReference>
<dbReference type="Gene3D" id="2.40.260.10">
    <property type="entry name" value="Sortase"/>
    <property type="match status" value="1"/>
</dbReference>
<feature type="active site" description="Proton donor/acceptor" evidence="2">
    <location>
        <position position="144"/>
    </location>
</feature>
<evidence type="ECO:0000313" key="4">
    <source>
        <dbReference type="Proteomes" id="UP000198656"/>
    </source>
</evidence>
<dbReference type="InterPro" id="IPR005754">
    <property type="entry name" value="Sortase"/>
</dbReference>
<dbReference type="AlphaFoldDB" id="A0A1G8E2J8"/>
<dbReference type="RefSeq" id="WP_092334189.1">
    <property type="nucleotide sequence ID" value="NZ_FNCP01000016.1"/>
</dbReference>
<proteinExistence type="predicted"/>
<dbReference type="InterPro" id="IPR042000">
    <property type="entry name" value="Sortase_D_2"/>
</dbReference>
<sequence>MLTIRKILSWVLIVLGLCLILDAFVVKTYHYPWRTLFGSYDQSEFSVQDPASIVAKDVVLTQTEPEGLPAIPSAASLPASLPGDEKAISPSQPAYVQLGILKIPVLNVSEYVLEGTEGQLHYGVGQVVGSKGIGQKGNCVIAGHRATTFRYLNKLVSGNRIILKAEGNVYTYSVYESFTVLPEDTWVLGEVRGETYALTLITCTPYLVNSQRLIVRARLIDINGMKPEGY</sequence>
<keyword evidence="1" id="KW-0378">Hydrolase</keyword>
<organism evidence="3 4">
    <name type="scientific">Desulfosporosinus hippei DSM 8344</name>
    <dbReference type="NCBI Taxonomy" id="1121419"/>
    <lineage>
        <taxon>Bacteria</taxon>
        <taxon>Bacillati</taxon>
        <taxon>Bacillota</taxon>
        <taxon>Clostridia</taxon>
        <taxon>Eubacteriales</taxon>
        <taxon>Desulfitobacteriaceae</taxon>
        <taxon>Desulfosporosinus</taxon>
    </lineage>
</organism>
<accession>A0A1G8E2J8</accession>
<dbReference type="SUPFAM" id="SSF63817">
    <property type="entry name" value="Sortase"/>
    <property type="match status" value="1"/>
</dbReference>
<dbReference type="OrthoDB" id="1648028at2"/>
<evidence type="ECO:0000256" key="1">
    <source>
        <dbReference type="ARBA" id="ARBA00022801"/>
    </source>
</evidence>
<dbReference type="CDD" id="cd06166">
    <property type="entry name" value="Sortase_D_2"/>
    <property type="match status" value="1"/>
</dbReference>
<dbReference type="STRING" id="1121419.SAMN05443529_11628"/>
<dbReference type="EMBL" id="FNCP01000016">
    <property type="protein sequence ID" value="SDH63879.1"/>
    <property type="molecule type" value="Genomic_DNA"/>
</dbReference>
<dbReference type="GO" id="GO:0016787">
    <property type="term" value="F:hydrolase activity"/>
    <property type="evidence" value="ECO:0007669"/>
    <property type="project" value="UniProtKB-KW"/>
</dbReference>
<dbReference type="Pfam" id="PF04203">
    <property type="entry name" value="Sortase"/>
    <property type="match status" value="1"/>
</dbReference>
<evidence type="ECO:0000256" key="2">
    <source>
        <dbReference type="PIRSR" id="PIRSR605754-1"/>
    </source>
</evidence>
<name>A0A1G8E2J8_9FIRM</name>
<dbReference type="NCBIfam" id="TIGR01076">
    <property type="entry name" value="sortase_fam"/>
    <property type="match status" value="1"/>
</dbReference>
<keyword evidence="4" id="KW-1185">Reference proteome</keyword>
<evidence type="ECO:0000313" key="3">
    <source>
        <dbReference type="EMBL" id="SDH63879.1"/>
    </source>
</evidence>
<dbReference type="Proteomes" id="UP000198656">
    <property type="component" value="Unassembled WGS sequence"/>
</dbReference>